<dbReference type="Proteomes" id="UP000504636">
    <property type="component" value="Unplaced"/>
</dbReference>
<organism evidence="3">
    <name type="scientific">Mytilinidion resinicola</name>
    <dbReference type="NCBI Taxonomy" id="574789"/>
    <lineage>
        <taxon>Eukaryota</taxon>
        <taxon>Fungi</taxon>
        <taxon>Dikarya</taxon>
        <taxon>Ascomycota</taxon>
        <taxon>Pezizomycotina</taxon>
        <taxon>Dothideomycetes</taxon>
        <taxon>Pleosporomycetidae</taxon>
        <taxon>Mytilinidiales</taxon>
        <taxon>Mytilinidiaceae</taxon>
        <taxon>Mytilinidion</taxon>
    </lineage>
</organism>
<sequence>MRSSVTSSSPRGYPGLVGQRISTPNLLPVSHTPSHPSTLTRVPASPASSSAGNRESHVRIGELCRHVKDLEDRLEAIAKEHATIQNWLLAQLIAQNGLESIPLPDVSAGDSRLDACLKRIVELEKEVEASRKAREARQNDEDFMTFEDEENLDAEFLSLSCAFLVGPVEREFGEGRKYCLELELGMARNEKRAFGVFESWGAYLRFHGCCRPGRRIKGWVSYRQIMFGSSWGWGPGLRNATF</sequence>
<gene>
    <name evidence="3 5" type="ORF">BDZ99DRAFT_531157</name>
</gene>
<feature type="region of interest" description="Disordered" evidence="2">
    <location>
        <begin position="1"/>
        <end position="56"/>
    </location>
</feature>
<dbReference type="RefSeq" id="XP_033584916.1">
    <property type="nucleotide sequence ID" value="XM_033726440.1"/>
</dbReference>
<keyword evidence="4" id="KW-1185">Reference proteome</keyword>
<evidence type="ECO:0000256" key="2">
    <source>
        <dbReference type="SAM" id="MobiDB-lite"/>
    </source>
</evidence>
<evidence type="ECO:0000313" key="4">
    <source>
        <dbReference type="Proteomes" id="UP000504636"/>
    </source>
</evidence>
<protein>
    <submittedName>
        <fullName evidence="3 5">Uncharacterized protein</fullName>
    </submittedName>
</protein>
<reference evidence="5" key="3">
    <citation type="submission" date="2025-04" db="UniProtKB">
        <authorList>
            <consortium name="RefSeq"/>
        </authorList>
    </citation>
    <scope>IDENTIFICATION</scope>
    <source>
        <strain evidence="5">CBS 304.34</strain>
    </source>
</reference>
<dbReference type="GeneID" id="54467333"/>
<proteinExistence type="predicted"/>
<feature type="compositionally biased region" description="Polar residues" evidence="2">
    <location>
        <begin position="20"/>
        <end position="53"/>
    </location>
</feature>
<reference evidence="5" key="2">
    <citation type="submission" date="2020-04" db="EMBL/GenBank/DDBJ databases">
        <authorList>
            <consortium name="NCBI Genome Project"/>
        </authorList>
    </citation>
    <scope>NUCLEOTIDE SEQUENCE</scope>
    <source>
        <strain evidence="5">CBS 304.34</strain>
    </source>
</reference>
<evidence type="ECO:0000313" key="5">
    <source>
        <dbReference type="RefSeq" id="XP_033584916.1"/>
    </source>
</evidence>
<feature type="coiled-coil region" evidence="1">
    <location>
        <begin position="113"/>
        <end position="140"/>
    </location>
</feature>
<name>A0A6A6ZA01_9PEZI</name>
<evidence type="ECO:0000313" key="3">
    <source>
        <dbReference type="EMBL" id="KAF2817952.1"/>
    </source>
</evidence>
<dbReference type="AlphaFoldDB" id="A0A6A6ZA01"/>
<accession>A0A6A6ZA01</accession>
<evidence type="ECO:0000256" key="1">
    <source>
        <dbReference type="SAM" id="Coils"/>
    </source>
</evidence>
<dbReference type="EMBL" id="MU003692">
    <property type="protein sequence ID" value="KAF2817952.1"/>
    <property type="molecule type" value="Genomic_DNA"/>
</dbReference>
<feature type="compositionally biased region" description="Polar residues" evidence="2">
    <location>
        <begin position="1"/>
        <end position="10"/>
    </location>
</feature>
<reference evidence="3 5" key="1">
    <citation type="journal article" date="2020" name="Stud. Mycol.">
        <title>101 Dothideomycetes genomes: a test case for predicting lifestyles and emergence of pathogens.</title>
        <authorList>
            <person name="Haridas S."/>
            <person name="Albert R."/>
            <person name="Binder M."/>
            <person name="Bloem J."/>
            <person name="Labutti K."/>
            <person name="Salamov A."/>
            <person name="Andreopoulos B."/>
            <person name="Baker S."/>
            <person name="Barry K."/>
            <person name="Bills G."/>
            <person name="Bluhm B."/>
            <person name="Cannon C."/>
            <person name="Castanera R."/>
            <person name="Culley D."/>
            <person name="Daum C."/>
            <person name="Ezra D."/>
            <person name="Gonzalez J."/>
            <person name="Henrissat B."/>
            <person name="Kuo A."/>
            <person name="Liang C."/>
            <person name="Lipzen A."/>
            <person name="Lutzoni F."/>
            <person name="Magnuson J."/>
            <person name="Mondo S."/>
            <person name="Nolan M."/>
            <person name="Ohm R."/>
            <person name="Pangilinan J."/>
            <person name="Park H.-J."/>
            <person name="Ramirez L."/>
            <person name="Alfaro M."/>
            <person name="Sun H."/>
            <person name="Tritt A."/>
            <person name="Yoshinaga Y."/>
            <person name="Zwiers L.-H."/>
            <person name="Turgeon B."/>
            <person name="Goodwin S."/>
            <person name="Spatafora J."/>
            <person name="Crous P."/>
            <person name="Grigoriev I."/>
        </authorList>
    </citation>
    <scope>NUCLEOTIDE SEQUENCE</scope>
    <source>
        <strain evidence="3 5">CBS 304.34</strain>
    </source>
</reference>
<keyword evidence="1" id="KW-0175">Coiled coil</keyword>